<evidence type="ECO:0000256" key="8">
    <source>
        <dbReference type="ARBA" id="ARBA00022840"/>
    </source>
</evidence>
<reference evidence="11 12" key="1">
    <citation type="submission" date="2021-03" db="EMBL/GenBank/DDBJ databases">
        <title>Assistant Professor.</title>
        <authorList>
            <person name="Huq M.A."/>
        </authorList>
    </citation>
    <scope>NUCLEOTIDE SEQUENCE [LARGE SCALE GENOMIC DNA]</scope>
    <source>
        <strain evidence="11 12">MAH-29</strain>
    </source>
</reference>
<keyword evidence="7" id="KW-0347">Helicase</keyword>
<dbReference type="InterPro" id="IPR054712">
    <property type="entry name" value="Cas3-like_dom"/>
</dbReference>
<evidence type="ECO:0000259" key="10">
    <source>
        <dbReference type="PROSITE" id="PS51643"/>
    </source>
</evidence>
<comment type="caution">
    <text evidence="11">The sequence shown here is derived from an EMBL/GenBank/DDBJ whole genome shotgun (WGS) entry which is preliminary data.</text>
</comment>
<dbReference type="InterPro" id="IPR027417">
    <property type="entry name" value="P-loop_NTPase"/>
</dbReference>
<evidence type="ECO:0000256" key="5">
    <source>
        <dbReference type="ARBA" id="ARBA00022741"/>
    </source>
</evidence>
<organism evidence="11 12">
    <name type="scientific">Niastella soli</name>
    <dbReference type="NCBI Taxonomy" id="2821487"/>
    <lineage>
        <taxon>Bacteria</taxon>
        <taxon>Pseudomonadati</taxon>
        <taxon>Bacteroidota</taxon>
        <taxon>Chitinophagia</taxon>
        <taxon>Chitinophagales</taxon>
        <taxon>Chitinophagaceae</taxon>
        <taxon>Niastella</taxon>
    </lineage>
</organism>
<comment type="similarity">
    <text evidence="1">In the N-terminal section; belongs to the CRISPR-associated nuclease Cas3-HD family.</text>
</comment>
<dbReference type="Pfam" id="PF01966">
    <property type="entry name" value="HD"/>
    <property type="match status" value="1"/>
</dbReference>
<dbReference type="Pfam" id="PF22590">
    <property type="entry name" value="Cas3-like_C_2"/>
    <property type="match status" value="1"/>
</dbReference>
<evidence type="ECO:0000256" key="2">
    <source>
        <dbReference type="ARBA" id="ARBA00009046"/>
    </source>
</evidence>
<dbReference type="NCBIfam" id="TIGR01587">
    <property type="entry name" value="cas3_core"/>
    <property type="match status" value="1"/>
</dbReference>
<dbReference type="PROSITE" id="PS51643">
    <property type="entry name" value="HD_CAS3"/>
    <property type="match status" value="1"/>
</dbReference>
<dbReference type="RefSeq" id="WP_209140572.1">
    <property type="nucleotide sequence ID" value="NZ_JAGHKO010000004.1"/>
</dbReference>
<dbReference type="InterPro" id="IPR006483">
    <property type="entry name" value="CRISPR-assoc_Cas3_HD"/>
</dbReference>
<keyword evidence="5" id="KW-0547">Nucleotide-binding</keyword>
<keyword evidence="4" id="KW-0479">Metal-binding</keyword>
<name>A0ABS3YYE2_9BACT</name>
<dbReference type="Pfam" id="PF00270">
    <property type="entry name" value="DEAD"/>
    <property type="match status" value="1"/>
</dbReference>
<dbReference type="EMBL" id="JAGHKO010000004">
    <property type="protein sequence ID" value="MBO9202527.1"/>
    <property type="molecule type" value="Genomic_DNA"/>
</dbReference>
<dbReference type="SUPFAM" id="SSF109604">
    <property type="entry name" value="HD-domain/PDEase-like"/>
    <property type="match status" value="1"/>
</dbReference>
<dbReference type="InterPro" id="IPR038257">
    <property type="entry name" value="CRISPR-assoc_Cas3_HD_sf"/>
</dbReference>
<dbReference type="SUPFAM" id="SSF52540">
    <property type="entry name" value="P-loop containing nucleoside triphosphate hydrolases"/>
    <property type="match status" value="1"/>
</dbReference>
<gene>
    <name evidence="11" type="primary">cas3</name>
    <name evidence="11" type="ORF">J7I42_19725</name>
</gene>
<dbReference type="Gene3D" id="3.40.50.300">
    <property type="entry name" value="P-loop containing nucleotide triphosphate hydrolases"/>
    <property type="match status" value="2"/>
</dbReference>
<dbReference type="PANTHER" id="PTHR47959">
    <property type="entry name" value="ATP-DEPENDENT RNA HELICASE RHLE-RELATED"/>
    <property type="match status" value="1"/>
</dbReference>
<evidence type="ECO:0000256" key="4">
    <source>
        <dbReference type="ARBA" id="ARBA00022723"/>
    </source>
</evidence>
<dbReference type="InterPro" id="IPR011545">
    <property type="entry name" value="DEAD/DEAH_box_helicase_dom"/>
</dbReference>
<proteinExistence type="inferred from homology"/>
<sequence>MNIKKFNHLLAKSINNGGLSLIDHLLQVKAAAVTIANYLEMDITIAVLGAILHDIGKASTVFQERLKPGFDWTIARPFRHELASLLFISLVDEAIKPQIIEMIVAHHKSIKKDYKGLGILDLQKDYINRDEAFLLHSKDWEIWSKDALGILGCLGFTVREISLQEAKENYYYAVAYCQKLYSNHYGWSPWKGLLMAADIFASSFTKKTEKACSKLFQHPDLTYYNRKGEFHPLSNISSVSEKRHTLVIAPTGSGKTDFLIRRCKGRFFYVLPFQASINAMFLRIKDDLRFHNPDLNIGLLHASSRIQPGITIDEKMLQNKVGATVKVLTPHQIAGIVFGIRGYEAMILDLKGCDVIIDEIHSYNNETKVIVLKIIEMLAHLGCRVHIGSATIPRKLQDNMLEILGRANVYQPKLFNVVLDTFDRHIVHKIPNWIAAQPIIKKAIEEKQKILVICNQVGNAQKVYDELVDTYASIKQLLIHARFARSDRAVKESKLTKNYNNSKKTCIVVSTQVVEVSLDINFDILITESAPLDSLIQRFGRINRERNETTIGKYKPVYVIQPPNNKAAAQPYELDILKRSFAALPDNKLLKERHIQNKIDTVFTNFNISSIDGHSIFSKGEFNIRKLTHAPKSYFLDILNIDTATCIRESQVEKYLALDLSEDEKMNMEIPVHYGTIAGKGLLKIRNIGTAPFIIPDIAYTSEKGIMMNLVTPKNYKPTYYDCFKNRKNIFNRL</sequence>
<dbReference type="InterPro" id="IPR050079">
    <property type="entry name" value="DEAD_box_RNA_helicase"/>
</dbReference>
<evidence type="ECO:0000313" key="11">
    <source>
        <dbReference type="EMBL" id="MBO9202527.1"/>
    </source>
</evidence>
<keyword evidence="9" id="KW-0051">Antiviral defense</keyword>
<dbReference type="InterPro" id="IPR006474">
    <property type="entry name" value="Helicase_Cas3_CRISPR-ass_core"/>
</dbReference>
<dbReference type="Proteomes" id="UP000677244">
    <property type="component" value="Unassembled WGS sequence"/>
</dbReference>
<evidence type="ECO:0000256" key="6">
    <source>
        <dbReference type="ARBA" id="ARBA00022801"/>
    </source>
</evidence>
<keyword evidence="3" id="KW-0540">Nuclease</keyword>
<dbReference type="InterPro" id="IPR014001">
    <property type="entry name" value="Helicase_ATP-bd"/>
</dbReference>
<evidence type="ECO:0000256" key="3">
    <source>
        <dbReference type="ARBA" id="ARBA00022722"/>
    </source>
</evidence>
<evidence type="ECO:0000256" key="9">
    <source>
        <dbReference type="ARBA" id="ARBA00023118"/>
    </source>
</evidence>
<keyword evidence="8" id="KW-0067">ATP-binding</keyword>
<dbReference type="NCBIfam" id="TIGR01596">
    <property type="entry name" value="cas3_HD"/>
    <property type="match status" value="1"/>
</dbReference>
<evidence type="ECO:0000256" key="7">
    <source>
        <dbReference type="ARBA" id="ARBA00022806"/>
    </source>
</evidence>
<protein>
    <submittedName>
        <fullName evidence="11">CRISPR-associated helicase Cas3</fullName>
    </submittedName>
</protein>
<accession>A0ABS3YYE2</accession>
<dbReference type="CDD" id="cd09641">
    <property type="entry name" value="Cas3''_I"/>
    <property type="match status" value="1"/>
</dbReference>
<dbReference type="SMART" id="SM00487">
    <property type="entry name" value="DEXDc"/>
    <property type="match status" value="1"/>
</dbReference>
<keyword evidence="12" id="KW-1185">Reference proteome</keyword>
<evidence type="ECO:0000256" key="1">
    <source>
        <dbReference type="ARBA" id="ARBA00006847"/>
    </source>
</evidence>
<dbReference type="Gene3D" id="1.10.3210.30">
    <property type="match status" value="1"/>
</dbReference>
<dbReference type="PANTHER" id="PTHR47959:SF16">
    <property type="entry name" value="CRISPR-ASSOCIATED NUCLEASE_HELICASE CAS3-RELATED"/>
    <property type="match status" value="1"/>
</dbReference>
<feature type="domain" description="HD Cas3-type" evidence="10">
    <location>
        <begin position="14"/>
        <end position="201"/>
    </location>
</feature>
<keyword evidence="6" id="KW-0378">Hydrolase</keyword>
<dbReference type="InterPro" id="IPR006674">
    <property type="entry name" value="HD_domain"/>
</dbReference>
<comment type="similarity">
    <text evidence="2">In the central section; belongs to the CRISPR-associated helicase Cas3 family.</text>
</comment>
<evidence type="ECO:0000313" key="12">
    <source>
        <dbReference type="Proteomes" id="UP000677244"/>
    </source>
</evidence>